<dbReference type="AlphaFoldDB" id="G9HRF1"/>
<evidence type="ECO:0000313" key="4">
    <source>
        <dbReference type="EMBL" id="AEV66663.1"/>
    </source>
</evidence>
<name>G9HRF1_9SPIT</name>
<dbReference type="InterPro" id="IPR000630">
    <property type="entry name" value="Ribosomal_uS8"/>
</dbReference>
<proteinExistence type="inferred from homology"/>
<geneLocation type="mitochondrion" evidence="4"/>
<evidence type="ECO:0000256" key="2">
    <source>
        <dbReference type="ARBA" id="ARBA00022980"/>
    </source>
</evidence>
<evidence type="ECO:0000256" key="1">
    <source>
        <dbReference type="ARBA" id="ARBA00006471"/>
    </source>
</evidence>
<organism evidence="4">
    <name type="scientific">Oxytricha trifallax</name>
    <dbReference type="NCBI Taxonomy" id="1172189"/>
    <lineage>
        <taxon>Eukaryota</taxon>
        <taxon>Sar</taxon>
        <taxon>Alveolata</taxon>
        <taxon>Ciliophora</taxon>
        <taxon>Intramacronucleata</taxon>
        <taxon>Spirotrichea</taxon>
        <taxon>Stichotrichia</taxon>
        <taxon>Sporadotrichida</taxon>
        <taxon>Oxytrichidae</taxon>
        <taxon>Oxytrichinae</taxon>
        <taxon>Oxytricha</taxon>
    </lineage>
</organism>
<dbReference type="GO" id="GO:0006412">
    <property type="term" value="P:translation"/>
    <property type="evidence" value="ECO:0007669"/>
    <property type="project" value="InterPro"/>
</dbReference>
<keyword evidence="2" id="KW-0689">Ribosomal protein</keyword>
<keyword evidence="4" id="KW-0496">Mitochondrion</keyword>
<protein>
    <submittedName>
        <fullName evidence="4">Rps8</fullName>
    </submittedName>
</protein>
<dbReference type="GO" id="GO:0005840">
    <property type="term" value="C:ribosome"/>
    <property type="evidence" value="ECO:0007669"/>
    <property type="project" value="UniProtKB-KW"/>
</dbReference>
<dbReference type="Gene3D" id="3.30.1490.10">
    <property type="match status" value="1"/>
</dbReference>
<dbReference type="EMBL" id="JN383843">
    <property type="protein sequence ID" value="AEV66663.1"/>
    <property type="molecule type" value="Genomic_DNA"/>
</dbReference>
<reference evidence="4" key="1">
    <citation type="journal article" date="2012" name="Genome Biol. Evol.">
        <title>The Oxytricha trifallax Mitochondrial Genome.</title>
        <authorList>
            <person name="Swart E.C."/>
            <person name="Nowacki M."/>
            <person name="Shum J."/>
            <person name="Stiles H."/>
            <person name="Higgins B.P."/>
            <person name="Doak T.G."/>
            <person name="Schotanus K."/>
            <person name="Magrini V.J."/>
            <person name="Minx P."/>
            <person name="Mardis E.R."/>
            <person name="Landweber L.F."/>
        </authorList>
    </citation>
    <scope>NUCLEOTIDE SEQUENCE</scope>
</reference>
<dbReference type="Pfam" id="PF00410">
    <property type="entry name" value="Ribosomal_S8"/>
    <property type="match status" value="1"/>
</dbReference>
<gene>
    <name evidence="4" type="primary">rps8</name>
</gene>
<dbReference type="GO" id="GO:0003735">
    <property type="term" value="F:structural constituent of ribosome"/>
    <property type="evidence" value="ECO:0007669"/>
    <property type="project" value="InterPro"/>
</dbReference>
<dbReference type="SUPFAM" id="SSF56047">
    <property type="entry name" value="Ribosomal protein S8"/>
    <property type="match status" value="1"/>
</dbReference>
<comment type="similarity">
    <text evidence="1">Belongs to the universal ribosomal protein uS8 family.</text>
</comment>
<accession>G9HRF1</accession>
<dbReference type="GO" id="GO:1990904">
    <property type="term" value="C:ribonucleoprotein complex"/>
    <property type="evidence" value="ECO:0007669"/>
    <property type="project" value="UniProtKB-KW"/>
</dbReference>
<evidence type="ECO:0000256" key="3">
    <source>
        <dbReference type="ARBA" id="ARBA00023274"/>
    </source>
</evidence>
<keyword evidence="3" id="KW-0687">Ribonucleoprotein</keyword>
<dbReference type="InterPro" id="IPR035987">
    <property type="entry name" value="Ribosomal_uS8_sf"/>
</dbReference>
<sequence>MNYTSSVNYLLNHVSFNSKNKKLIFKIQINKNLIRLLFILKKHSIISSFNVFKNVKNRFFVYISPSYNKNLHINFYFKSYFLPSRKFLISLKALKLIKNRTGNSTYIISSSRGIIDHEQAINFHKSGILMGIIHS</sequence>